<feature type="non-terminal residue" evidence="1">
    <location>
        <position position="1"/>
    </location>
</feature>
<dbReference type="EMBL" id="UINC01068760">
    <property type="protein sequence ID" value="SVC01615.1"/>
    <property type="molecule type" value="Genomic_DNA"/>
</dbReference>
<accession>A0A382IQH6</accession>
<feature type="non-terminal residue" evidence="1">
    <location>
        <position position="33"/>
    </location>
</feature>
<proteinExistence type="predicted"/>
<reference evidence="1" key="1">
    <citation type="submission" date="2018-05" db="EMBL/GenBank/DDBJ databases">
        <authorList>
            <person name="Lanie J.A."/>
            <person name="Ng W.-L."/>
            <person name="Kazmierczak K.M."/>
            <person name="Andrzejewski T.M."/>
            <person name="Davidsen T.M."/>
            <person name="Wayne K.J."/>
            <person name="Tettelin H."/>
            <person name="Glass J.I."/>
            <person name="Rusch D."/>
            <person name="Podicherti R."/>
            <person name="Tsui H.-C.T."/>
            <person name="Winkler M.E."/>
        </authorList>
    </citation>
    <scope>NUCLEOTIDE SEQUENCE</scope>
</reference>
<organism evidence="1">
    <name type="scientific">marine metagenome</name>
    <dbReference type="NCBI Taxonomy" id="408172"/>
    <lineage>
        <taxon>unclassified sequences</taxon>
        <taxon>metagenomes</taxon>
        <taxon>ecological metagenomes</taxon>
    </lineage>
</organism>
<evidence type="ECO:0000313" key="1">
    <source>
        <dbReference type="EMBL" id="SVC01615.1"/>
    </source>
</evidence>
<dbReference type="AlphaFoldDB" id="A0A382IQH6"/>
<protein>
    <submittedName>
        <fullName evidence="1">Uncharacterized protein</fullName>
    </submittedName>
</protein>
<sequence>ANHSQIFKNRLLWMTFLIKMFLKFPRLDIYLNC</sequence>
<gene>
    <name evidence="1" type="ORF">METZ01_LOCUS254469</name>
</gene>
<name>A0A382IQH6_9ZZZZ</name>